<dbReference type="PANTHER" id="PTHR30486:SF12">
    <property type="entry name" value="TYPE IV PILUS ATPASE PILU"/>
    <property type="match status" value="1"/>
</dbReference>
<dbReference type="PANTHER" id="PTHR30486">
    <property type="entry name" value="TWITCHING MOTILITY PROTEIN PILT"/>
    <property type="match status" value="1"/>
</dbReference>
<dbReference type="Gene3D" id="3.30.450.90">
    <property type="match status" value="1"/>
</dbReference>
<dbReference type="InterPro" id="IPR006321">
    <property type="entry name" value="PilT/PilU"/>
</dbReference>
<evidence type="ECO:0000256" key="1">
    <source>
        <dbReference type="ARBA" id="ARBA00006611"/>
    </source>
</evidence>
<evidence type="ECO:0000256" key="2">
    <source>
        <dbReference type="SAM" id="MobiDB-lite"/>
    </source>
</evidence>
<dbReference type="GO" id="GO:0005524">
    <property type="term" value="F:ATP binding"/>
    <property type="evidence" value="ECO:0007669"/>
    <property type="project" value="InterPro"/>
</dbReference>
<dbReference type="InterPro" id="IPR050921">
    <property type="entry name" value="T4SS_GSP_E_ATPase"/>
</dbReference>
<evidence type="ECO:0000313" key="4">
    <source>
        <dbReference type="EMBL" id="HFC92103.1"/>
    </source>
</evidence>
<proteinExistence type="inferred from homology"/>
<protein>
    <submittedName>
        <fullName evidence="4">PilT/PilU family type 4a pilus ATPase</fullName>
    </submittedName>
</protein>
<gene>
    <name evidence="4" type="ORF">ENJ51_04750</name>
</gene>
<sequence length="371" mass="41255">MVKHDASDLYLTTGAKASIKIKGELKPITNNRMGPGIIAALAKDLMTEQEWITFRETKEMNKGLAIRDVGRFRVNAYHQRGEVSLVVRYVRSQIQKPEDLGLPDILKSLVMKKEGLLLFVGSTGAGKSTSMASLIQYRNERHAGHMLTIEDPIEFIFRHDKSIIGQREVGFDTLSYASAMREAMREAPDVIMVGEVRDTPTVEAAMGFADTGHLVITTLHATSTTQALDRLLYLFPKEHKQRVLMDLSLNLRGIVAQRLIKDTRGQLTLATEVLVNTPFVGEVIRNGETEQLKDLLEKGAGDGMHSFDQSLVSLYKEGRISKDEAAENATSRNNLEWRLNFEAKSATNSQLANKQSSSFADSGSHLPELEI</sequence>
<dbReference type="GO" id="GO:0016887">
    <property type="term" value="F:ATP hydrolysis activity"/>
    <property type="evidence" value="ECO:0007669"/>
    <property type="project" value="InterPro"/>
</dbReference>
<name>A0A7V2T201_LEUMU</name>
<dbReference type="PROSITE" id="PS00662">
    <property type="entry name" value="T2SP_E"/>
    <property type="match status" value="1"/>
</dbReference>
<dbReference type="CDD" id="cd01131">
    <property type="entry name" value="PilT"/>
    <property type="match status" value="1"/>
</dbReference>
<dbReference type="InterPro" id="IPR001482">
    <property type="entry name" value="T2SS/T4SS_dom"/>
</dbReference>
<reference evidence="4" key="1">
    <citation type="journal article" date="2020" name="mSystems">
        <title>Genome- and Community-Level Interaction Insights into Carbon Utilization and Element Cycling Functions of Hydrothermarchaeota in Hydrothermal Sediment.</title>
        <authorList>
            <person name="Zhou Z."/>
            <person name="Liu Y."/>
            <person name="Xu W."/>
            <person name="Pan J."/>
            <person name="Luo Z.H."/>
            <person name="Li M."/>
        </authorList>
    </citation>
    <scope>NUCLEOTIDE SEQUENCE [LARGE SCALE GENOMIC DNA]</scope>
    <source>
        <strain evidence="4">HyVt-493</strain>
    </source>
</reference>
<dbReference type="Gene3D" id="3.40.50.300">
    <property type="entry name" value="P-loop containing nucleotide triphosphate hydrolases"/>
    <property type="match status" value="1"/>
</dbReference>
<dbReference type="Pfam" id="PF00437">
    <property type="entry name" value="T2SSE"/>
    <property type="match status" value="1"/>
</dbReference>
<dbReference type="AlphaFoldDB" id="A0A7V2T201"/>
<evidence type="ECO:0000259" key="3">
    <source>
        <dbReference type="PROSITE" id="PS00662"/>
    </source>
</evidence>
<dbReference type="Proteomes" id="UP000885750">
    <property type="component" value="Unassembled WGS sequence"/>
</dbReference>
<comment type="caution">
    <text evidence="4">The sequence shown here is derived from an EMBL/GenBank/DDBJ whole genome shotgun (WGS) entry which is preliminary data.</text>
</comment>
<dbReference type="SUPFAM" id="SSF52540">
    <property type="entry name" value="P-loop containing nucleoside triphosphate hydrolases"/>
    <property type="match status" value="1"/>
</dbReference>
<accession>A0A7V2T201</accession>
<feature type="region of interest" description="Disordered" evidence="2">
    <location>
        <begin position="348"/>
        <end position="371"/>
    </location>
</feature>
<dbReference type="InterPro" id="IPR027417">
    <property type="entry name" value="P-loop_NTPase"/>
</dbReference>
<comment type="similarity">
    <text evidence="1">Belongs to the GSP E family.</text>
</comment>
<organism evidence="4">
    <name type="scientific">Leucothrix mucor</name>
    <dbReference type="NCBI Taxonomy" id="45248"/>
    <lineage>
        <taxon>Bacteria</taxon>
        <taxon>Pseudomonadati</taxon>
        <taxon>Pseudomonadota</taxon>
        <taxon>Gammaproteobacteria</taxon>
        <taxon>Thiotrichales</taxon>
        <taxon>Thiotrichaceae</taxon>
        <taxon>Leucothrix</taxon>
    </lineage>
</organism>
<feature type="domain" description="Bacterial type II secretion system protein E" evidence="3">
    <location>
        <begin position="184"/>
        <end position="198"/>
    </location>
</feature>
<feature type="compositionally biased region" description="Polar residues" evidence="2">
    <location>
        <begin position="348"/>
        <end position="361"/>
    </location>
</feature>
<dbReference type="EMBL" id="DRMS01000186">
    <property type="protein sequence ID" value="HFC92103.1"/>
    <property type="molecule type" value="Genomic_DNA"/>
</dbReference>
<dbReference type="NCBIfam" id="TIGR01420">
    <property type="entry name" value="pilT_fam"/>
    <property type="match status" value="1"/>
</dbReference>